<feature type="transmembrane region" description="Helical" evidence="7">
    <location>
        <begin position="200"/>
        <end position="220"/>
    </location>
</feature>
<keyword evidence="9" id="KW-1185">Reference proteome</keyword>
<feature type="transmembrane region" description="Helical" evidence="7">
    <location>
        <begin position="136"/>
        <end position="159"/>
    </location>
</feature>
<name>A0A6J5JZU4_9GAMM</name>
<feature type="transmembrane region" description="Helical" evidence="7">
    <location>
        <begin position="78"/>
        <end position="97"/>
    </location>
</feature>
<organism evidence="8 9">
    <name type="scientific">Candidatus Azoamicus ciliaticola</name>
    <dbReference type="NCBI Taxonomy" id="2652803"/>
    <lineage>
        <taxon>Bacteria</taxon>
        <taxon>Pseudomonadati</taxon>
        <taxon>Pseudomonadota</taxon>
        <taxon>Gammaproteobacteria</taxon>
        <taxon>Candidatus Azoamicaceae</taxon>
        <taxon>Candidatus Azoamicus</taxon>
    </lineage>
</organism>
<feature type="transmembrane region" description="Helical" evidence="7">
    <location>
        <begin position="166"/>
        <end position="188"/>
    </location>
</feature>
<sequence>MNNNIRSFSVRRSGFDSIFINKVLVNTYLLLSSTILFSAVMAFISIKSFAKPVGFLPMIVIYIFLLFCIEYFKKTVFSLFFVFALTGFLGYYIGPYINHFLYVKNGAQILFMALFLTGVIFLSLSFYVFITKKNFSFLSNFLFVGSLVIIFCIIFNLFFHIKLLHVLISGFFIIFSSASILYHISSVINEGETDYINVTISLYLSLYNIFLSLLNILGIINND</sequence>
<dbReference type="PANTHER" id="PTHR23291">
    <property type="entry name" value="BAX INHIBITOR-RELATED"/>
    <property type="match status" value="1"/>
</dbReference>
<keyword evidence="3" id="KW-1003">Cell membrane</keyword>
<keyword evidence="8" id="KW-0378">Hydrolase</keyword>
<protein>
    <submittedName>
        <fullName evidence="8">Modulator of FtsH protease YccA</fullName>
    </submittedName>
</protein>
<feature type="transmembrane region" description="Helical" evidence="7">
    <location>
        <begin position="109"/>
        <end position="130"/>
    </location>
</feature>
<dbReference type="KEGG" id="acil:ESZ_00297"/>
<evidence type="ECO:0000256" key="5">
    <source>
        <dbReference type="ARBA" id="ARBA00022989"/>
    </source>
</evidence>
<feature type="transmembrane region" description="Helical" evidence="7">
    <location>
        <begin position="27"/>
        <end position="46"/>
    </location>
</feature>
<keyword evidence="4 7" id="KW-0812">Transmembrane</keyword>
<feature type="transmembrane region" description="Helical" evidence="7">
    <location>
        <begin position="53"/>
        <end position="72"/>
    </location>
</feature>
<evidence type="ECO:0000313" key="9">
    <source>
        <dbReference type="Proteomes" id="UP000509549"/>
    </source>
</evidence>
<dbReference type="RefSeq" id="WP_176605013.1">
    <property type="nucleotide sequence ID" value="NZ_LR794158.1"/>
</dbReference>
<proteinExistence type="inferred from homology"/>
<dbReference type="AlphaFoldDB" id="A0A6J5JZU4"/>
<keyword evidence="6 7" id="KW-0472">Membrane</keyword>
<keyword evidence="8" id="KW-0645">Protease</keyword>
<dbReference type="Pfam" id="PF01027">
    <property type="entry name" value="Bax1-I"/>
    <property type="match status" value="1"/>
</dbReference>
<evidence type="ECO:0000313" key="8">
    <source>
        <dbReference type="EMBL" id="CAB3976487.1"/>
    </source>
</evidence>
<keyword evidence="5 7" id="KW-1133">Transmembrane helix</keyword>
<evidence type="ECO:0000256" key="2">
    <source>
        <dbReference type="ARBA" id="ARBA00010350"/>
    </source>
</evidence>
<accession>A0A6J5JZU4</accession>
<dbReference type="Proteomes" id="UP000509549">
    <property type="component" value="Chromosome"/>
</dbReference>
<evidence type="ECO:0000256" key="1">
    <source>
        <dbReference type="ARBA" id="ARBA00004651"/>
    </source>
</evidence>
<evidence type="ECO:0000256" key="3">
    <source>
        <dbReference type="ARBA" id="ARBA00022475"/>
    </source>
</evidence>
<dbReference type="GO" id="GO:0008233">
    <property type="term" value="F:peptidase activity"/>
    <property type="evidence" value="ECO:0007669"/>
    <property type="project" value="UniProtKB-KW"/>
</dbReference>
<dbReference type="EMBL" id="LR794158">
    <property type="protein sequence ID" value="CAB3976487.1"/>
    <property type="molecule type" value="Genomic_DNA"/>
</dbReference>
<dbReference type="PANTHER" id="PTHR23291:SF115">
    <property type="entry name" value="MODULATOR OF FTSH PROTEASE YCCA"/>
    <property type="match status" value="1"/>
</dbReference>
<reference evidence="8 9" key="1">
    <citation type="submission" date="2020-04" db="EMBL/GenBank/DDBJ databases">
        <authorList>
            <person name="Graf S J."/>
        </authorList>
    </citation>
    <scope>NUCLEOTIDE SEQUENCE [LARGE SCALE GENOMIC DNA]</scope>
    <source>
        <strain evidence="8">1</strain>
    </source>
</reference>
<evidence type="ECO:0000256" key="4">
    <source>
        <dbReference type="ARBA" id="ARBA00022692"/>
    </source>
</evidence>
<dbReference type="InterPro" id="IPR006214">
    <property type="entry name" value="Bax_inhibitor_1-related"/>
</dbReference>
<dbReference type="GO" id="GO:0005886">
    <property type="term" value="C:plasma membrane"/>
    <property type="evidence" value="ECO:0007669"/>
    <property type="project" value="UniProtKB-SubCell"/>
</dbReference>
<evidence type="ECO:0000256" key="6">
    <source>
        <dbReference type="ARBA" id="ARBA00023136"/>
    </source>
</evidence>
<dbReference type="GO" id="GO:0006508">
    <property type="term" value="P:proteolysis"/>
    <property type="evidence" value="ECO:0007669"/>
    <property type="project" value="UniProtKB-KW"/>
</dbReference>
<comment type="subcellular location">
    <subcellularLocation>
        <location evidence="1">Cell membrane</location>
        <topology evidence="1">Multi-pass membrane protein</topology>
    </subcellularLocation>
</comment>
<comment type="similarity">
    <text evidence="2 7">Belongs to the BI1 family.</text>
</comment>
<gene>
    <name evidence="8" type="primary">yccA</name>
    <name evidence="8" type="ORF">ESZ_00297</name>
</gene>
<evidence type="ECO:0000256" key="7">
    <source>
        <dbReference type="RuleBase" id="RU004379"/>
    </source>
</evidence>